<protein>
    <submittedName>
        <fullName evidence="2">Uncharacterized protein</fullName>
    </submittedName>
</protein>
<dbReference type="EMBL" id="SOAM01000001">
    <property type="protein sequence ID" value="TDS80334.1"/>
    <property type="molecule type" value="Genomic_DNA"/>
</dbReference>
<dbReference type="AlphaFoldDB" id="A0A4V3EB46"/>
<dbReference type="RefSeq" id="WP_133765062.1">
    <property type="nucleotide sequence ID" value="NZ_BAAARP010000001.1"/>
</dbReference>
<proteinExistence type="predicted"/>
<feature type="transmembrane region" description="Helical" evidence="1">
    <location>
        <begin position="37"/>
        <end position="56"/>
    </location>
</feature>
<comment type="caution">
    <text evidence="2">The sequence shown here is derived from an EMBL/GenBank/DDBJ whole genome shotgun (WGS) entry which is preliminary data.</text>
</comment>
<name>A0A4V3EB46_9MICO</name>
<feature type="transmembrane region" description="Helical" evidence="1">
    <location>
        <begin position="132"/>
        <end position="150"/>
    </location>
</feature>
<keyword evidence="1" id="KW-0812">Transmembrane</keyword>
<accession>A0A4V3EB46</accession>
<feature type="transmembrane region" description="Helical" evidence="1">
    <location>
        <begin position="12"/>
        <end position="30"/>
    </location>
</feature>
<keyword evidence="1" id="KW-1133">Transmembrane helix</keyword>
<keyword evidence="1" id="KW-0472">Membrane</keyword>
<keyword evidence="3" id="KW-1185">Reference proteome</keyword>
<gene>
    <name evidence="2" type="ORF">CLV52_0891</name>
</gene>
<dbReference type="Proteomes" id="UP000295344">
    <property type="component" value="Unassembled WGS sequence"/>
</dbReference>
<evidence type="ECO:0000256" key="1">
    <source>
        <dbReference type="SAM" id="Phobius"/>
    </source>
</evidence>
<evidence type="ECO:0000313" key="2">
    <source>
        <dbReference type="EMBL" id="TDS80334.1"/>
    </source>
</evidence>
<sequence>MKGDTGGLLNTLGNLSAPYGITAVIAGLTTRRYWSGALAGVAATEATLGGFYWAYATLLGHEVSTGTLTIWCGLGLPLGAACGLVGRAGVGRPALWYAIPGLLLFEPLALRAQVITSHFGFGYADLTPDDVIAFAIEFVIGITVLLLVRARVFSTRRRRA</sequence>
<feature type="transmembrane region" description="Helical" evidence="1">
    <location>
        <begin position="94"/>
        <end position="112"/>
    </location>
</feature>
<reference evidence="2 3" key="1">
    <citation type="submission" date="2019-03" db="EMBL/GenBank/DDBJ databases">
        <title>Genomic Encyclopedia of Archaeal and Bacterial Type Strains, Phase II (KMG-II): from individual species to whole genera.</title>
        <authorList>
            <person name="Goeker M."/>
        </authorList>
    </citation>
    <scope>NUCLEOTIDE SEQUENCE [LARGE SCALE GENOMIC DNA]</scope>
    <source>
        <strain evidence="2 3">DSM 24782</strain>
    </source>
</reference>
<organism evidence="2 3">
    <name type="scientific">Amnibacterium kyonggiense</name>
    <dbReference type="NCBI Taxonomy" id="595671"/>
    <lineage>
        <taxon>Bacteria</taxon>
        <taxon>Bacillati</taxon>
        <taxon>Actinomycetota</taxon>
        <taxon>Actinomycetes</taxon>
        <taxon>Micrococcales</taxon>
        <taxon>Microbacteriaceae</taxon>
        <taxon>Amnibacterium</taxon>
    </lineage>
</organism>
<evidence type="ECO:0000313" key="3">
    <source>
        <dbReference type="Proteomes" id="UP000295344"/>
    </source>
</evidence>
<feature type="transmembrane region" description="Helical" evidence="1">
    <location>
        <begin position="68"/>
        <end position="87"/>
    </location>
</feature>